<proteinExistence type="predicted"/>
<dbReference type="InterPro" id="IPR013762">
    <property type="entry name" value="Integrase-like_cat_sf"/>
</dbReference>
<evidence type="ECO:0000256" key="1">
    <source>
        <dbReference type="ARBA" id="ARBA00023172"/>
    </source>
</evidence>
<feature type="domain" description="Tyr recombinase" evidence="2">
    <location>
        <begin position="169"/>
        <end position="257"/>
    </location>
</feature>
<organism evidence="3 4">
    <name type="scientific">Patella caerulea</name>
    <name type="common">Rayed Mediterranean limpet</name>
    <dbReference type="NCBI Taxonomy" id="87958"/>
    <lineage>
        <taxon>Eukaryota</taxon>
        <taxon>Metazoa</taxon>
        <taxon>Spiralia</taxon>
        <taxon>Lophotrochozoa</taxon>
        <taxon>Mollusca</taxon>
        <taxon>Gastropoda</taxon>
        <taxon>Patellogastropoda</taxon>
        <taxon>Patelloidea</taxon>
        <taxon>Patellidae</taxon>
        <taxon>Patella</taxon>
    </lineage>
</organism>
<sequence>MYSKSPFVGLRAAIHRHLRAPPYEQNINILSDREFHSSNNVFLSVIRKLKKEGLDKSSHHMSISDGDMIKIRQYLSSLSPNNLLYKVWFDLMLGFASRGNENQRSFDKDTFVISTDDTGLRYIYQSRIYITKNHRGDLNDSVESKRRIYATGGLNCPVSSFELYISKLNPGNTCLFQSPKKHVQFEDAIWYNNKPLGTTTLKCMMKTISKSAGLTNTYTNHCVRATAINLLSHAGVEVREICKLTGHKNEQSLSSYNFDSSSKQKRIYSSILQGCPQTVSRSLPLPSPSFTSTSASSPEHFQSLESHIQFQSVGKCLQTSGLFSITESTVTVNNYFK</sequence>
<dbReference type="GO" id="GO:0006310">
    <property type="term" value="P:DNA recombination"/>
    <property type="evidence" value="ECO:0007669"/>
    <property type="project" value="UniProtKB-KW"/>
</dbReference>
<dbReference type="Proteomes" id="UP001347796">
    <property type="component" value="Unassembled WGS sequence"/>
</dbReference>
<dbReference type="Gene3D" id="1.10.443.10">
    <property type="entry name" value="Intergrase catalytic core"/>
    <property type="match status" value="1"/>
</dbReference>
<accession>A0AAN8J9E3</accession>
<dbReference type="InterPro" id="IPR011010">
    <property type="entry name" value="DNA_brk_join_enz"/>
</dbReference>
<dbReference type="SUPFAM" id="SSF56349">
    <property type="entry name" value="DNA breaking-rejoining enzymes"/>
    <property type="match status" value="1"/>
</dbReference>
<dbReference type="Pfam" id="PF00589">
    <property type="entry name" value="Phage_integrase"/>
    <property type="match status" value="1"/>
</dbReference>
<reference evidence="3 4" key="1">
    <citation type="submission" date="2024-01" db="EMBL/GenBank/DDBJ databases">
        <title>The genome of the rayed Mediterranean limpet Patella caerulea (Linnaeus, 1758).</title>
        <authorList>
            <person name="Anh-Thu Weber A."/>
            <person name="Halstead-Nussloch G."/>
        </authorList>
    </citation>
    <scope>NUCLEOTIDE SEQUENCE [LARGE SCALE GENOMIC DNA]</scope>
    <source>
        <strain evidence="3">AATW-2023a</strain>
        <tissue evidence="3">Whole specimen</tissue>
    </source>
</reference>
<keyword evidence="1" id="KW-0233">DNA recombination</keyword>
<evidence type="ECO:0000259" key="2">
    <source>
        <dbReference type="Pfam" id="PF00589"/>
    </source>
</evidence>
<name>A0AAN8J9E3_PATCE</name>
<gene>
    <name evidence="3" type="ORF">SNE40_018328</name>
</gene>
<dbReference type="EMBL" id="JAZGQO010000013">
    <property type="protein sequence ID" value="KAK6171906.1"/>
    <property type="molecule type" value="Genomic_DNA"/>
</dbReference>
<dbReference type="InterPro" id="IPR002104">
    <property type="entry name" value="Integrase_catalytic"/>
</dbReference>
<protein>
    <recommendedName>
        <fullName evidence="2">Tyr recombinase domain-containing protein</fullName>
    </recommendedName>
</protein>
<evidence type="ECO:0000313" key="4">
    <source>
        <dbReference type="Proteomes" id="UP001347796"/>
    </source>
</evidence>
<dbReference type="InterPro" id="IPR052787">
    <property type="entry name" value="MAVS"/>
</dbReference>
<dbReference type="PANTHER" id="PTHR21446:SF12">
    <property type="entry name" value="POTASSIUM CHANNEL TETRAMERIZATION DOMAIN CONTAINING 1"/>
    <property type="match status" value="1"/>
</dbReference>
<comment type="caution">
    <text evidence="3">The sequence shown here is derived from an EMBL/GenBank/DDBJ whole genome shotgun (WGS) entry which is preliminary data.</text>
</comment>
<dbReference type="PANTHER" id="PTHR21446">
    <property type="entry name" value="DUF3504 DOMAIN-CONTAINING PROTEIN"/>
    <property type="match status" value="1"/>
</dbReference>
<dbReference type="AlphaFoldDB" id="A0AAN8J9E3"/>
<dbReference type="GO" id="GO:0003677">
    <property type="term" value="F:DNA binding"/>
    <property type="evidence" value="ECO:0007669"/>
    <property type="project" value="InterPro"/>
</dbReference>
<evidence type="ECO:0000313" key="3">
    <source>
        <dbReference type="EMBL" id="KAK6171906.1"/>
    </source>
</evidence>
<keyword evidence="4" id="KW-1185">Reference proteome</keyword>
<dbReference type="GO" id="GO:0015074">
    <property type="term" value="P:DNA integration"/>
    <property type="evidence" value="ECO:0007669"/>
    <property type="project" value="InterPro"/>
</dbReference>